<dbReference type="SUPFAM" id="SSF53756">
    <property type="entry name" value="UDP-Glycosyltransferase/glycogen phosphorylase"/>
    <property type="match status" value="1"/>
</dbReference>
<dbReference type="CDD" id="cd03801">
    <property type="entry name" value="GT4_PimA-like"/>
    <property type="match status" value="1"/>
</dbReference>
<dbReference type="EMBL" id="CP064781">
    <property type="protein sequence ID" value="QRJ64807.1"/>
    <property type="molecule type" value="Genomic_DNA"/>
</dbReference>
<protein>
    <submittedName>
        <fullName evidence="2">Glycosyltransferase family 4 protein</fullName>
    </submittedName>
</protein>
<dbReference type="Gene3D" id="3.40.50.2000">
    <property type="entry name" value="Glycogen Phosphorylase B"/>
    <property type="match status" value="2"/>
</dbReference>
<reference evidence="2" key="1">
    <citation type="submission" date="2020-11" db="EMBL/GenBank/DDBJ databases">
        <title>Azospira restricta DSM 18626 genome sequence.</title>
        <authorList>
            <person name="Moe W.M."/>
        </authorList>
    </citation>
    <scope>NUCLEOTIDE SEQUENCE</scope>
    <source>
        <strain evidence="2">DSM 18626</strain>
    </source>
</reference>
<dbReference type="AlphaFoldDB" id="A0A974SQY9"/>
<evidence type="ECO:0000313" key="3">
    <source>
        <dbReference type="Proteomes" id="UP000663444"/>
    </source>
</evidence>
<evidence type="ECO:0000313" key="2">
    <source>
        <dbReference type="EMBL" id="QRJ64807.1"/>
    </source>
</evidence>
<feature type="domain" description="Glycosyl transferase family 1" evidence="1">
    <location>
        <begin position="185"/>
        <end position="348"/>
    </location>
</feature>
<dbReference type="RefSeq" id="WP_203388334.1">
    <property type="nucleotide sequence ID" value="NZ_CP064781.1"/>
</dbReference>
<sequence length="373" mass="41328">MQLAFCLYKYFPHGGLQRDFLRIAQACRKRGHAIRVYTLEWRGDIPADFEVLVVPVKALTNARRYAKFSDWVRRDLARRPADRVVGFNKMPGLDVYFAADPCYEDKAQTLRNPLYRLSGRYRHFAGYERAVFAPESRTEILMISSLQQPLFVKHYGTPADRFHLLPPGIARDRRAPANAADIRAAFRAEFALADDEFLLVQIGSGFKTKGLDRSLAAFAALPEALRRRTRLVAIGADEPSAFRRLAAGLGLAERVQILQGRDDIPRFLLGADLLIHPAYNENTGTVLLEAVVAGLPVLTTAVCGYAHYIAEAGAGVVLPEPFAQAALNDALATMLADDAARRQWQANGLAFAETADIYDNAEVAADVILAERQ</sequence>
<accession>A0A974SQY9</accession>
<proteinExistence type="predicted"/>
<dbReference type="GO" id="GO:0016757">
    <property type="term" value="F:glycosyltransferase activity"/>
    <property type="evidence" value="ECO:0007669"/>
    <property type="project" value="InterPro"/>
</dbReference>
<dbReference type="KEGG" id="ares:IWH25_05515"/>
<keyword evidence="3" id="KW-1185">Reference proteome</keyword>
<name>A0A974SQY9_9RHOO</name>
<organism evidence="2 3">
    <name type="scientific">Azospira restricta</name>
    <dbReference type="NCBI Taxonomy" id="404405"/>
    <lineage>
        <taxon>Bacteria</taxon>
        <taxon>Pseudomonadati</taxon>
        <taxon>Pseudomonadota</taxon>
        <taxon>Betaproteobacteria</taxon>
        <taxon>Rhodocyclales</taxon>
        <taxon>Rhodocyclaceae</taxon>
        <taxon>Azospira</taxon>
    </lineage>
</organism>
<dbReference type="InterPro" id="IPR001296">
    <property type="entry name" value="Glyco_trans_1"/>
</dbReference>
<gene>
    <name evidence="2" type="ORF">IWH25_05515</name>
</gene>
<dbReference type="PANTHER" id="PTHR12526">
    <property type="entry name" value="GLYCOSYLTRANSFERASE"/>
    <property type="match status" value="1"/>
</dbReference>
<dbReference type="Pfam" id="PF00534">
    <property type="entry name" value="Glycos_transf_1"/>
    <property type="match status" value="1"/>
</dbReference>
<dbReference type="PANTHER" id="PTHR12526:SF641">
    <property type="entry name" value="LIPOPOLYSACCHARIDE CORE BIOSYNTHESIS PROTEIN RFAG"/>
    <property type="match status" value="1"/>
</dbReference>
<dbReference type="Proteomes" id="UP000663444">
    <property type="component" value="Chromosome"/>
</dbReference>
<evidence type="ECO:0000259" key="1">
    <source>
        <dbReference type="Pfam" id="PF00534"/>
    </source>
</evidence>